<sequence length="65" mass="7410">MQRDTARLHSGRRQRMSAKDPSKIRMVRSANRHDGAEVGRTHTLSPPWEIDRGLRWGAGWTAVCV</sequence>
<feature type="non-terminal residue" evidence="2">
    <location>
        <position position="1"/>
    </location>
</feature>
<feature type="region of interest" description="Disordered" evidence="1">
    <location>
        <begin position="1"/>
        <end position="23"/>
    </location>
</feature>
<evidence type="ECO:0000313" key="2">
    <source>
        <dbReference type="EMBL" id="TVU16158.1"/>
    </source>
</evidence>
<dbReference type="Gramene" id="TVU16158">
    <property type="protein sequence ID" value="TVU16158"/>
    <property type="gene ID" value="EJB05_39709"/>
</dbReference>
<proteinExistence type="predicted"/>
<dbReference type="Proteomes" id="UP000324897">
    <property type="component" value="Unassembled WGS sequence"/>
</dbReference>
<keyword evidence="3" id="KW-1185">Reference proteome</keyword>
<dbReference type="EMBL" id="RWGY01000031">
    <property type="protein sequence ID" value="TVU16158.1"/>
    <property type="molecule type" value="Genomic_DNA"/>
</dbReference>
<protein>
    <submittedName>
        <fullName evidence="2">Uncharacterized protein</fullName>
    </submittedName>
</protein>
<organism evidence="2 3">
    <name type="scientific">Eragrostis curvula</name>
    <name type="common">weeping love grass</name>
    <dbReference type="NCBI Taxonomy" id="38414"/>
    <lineage>
        <taxon>Eukaryota</taxon>
        <taxon>Viridiplantae</taxon>
        <taxon>Streptophyta</taxon>
        <taxon>Embryophyta</taxon>
        <taxon>Tracheophyta</taxon>
        <taxon>Spermatophyta</taxon>
        <taxon>Magnoliopsida</taxon>
        <taxon>Liliopsida</taxon>
        <taxon>Poales</taxon>
        <taxon>Poaceae</taxon>
        <taxon>PACMAD clade</taxon>
        <taxon>Chloridoideae</taxon>
        <taxon>Eragrostideae</taxon>
        <taxon>Eragrostidinae</taxon>
        <taxon>Eragrostis</taxon>
    </lineage>
</organism>
<dbReference type="AlphaFoldDB" id="A0A5J9TZ66"/>
<evidence type="ECO:0000256" key="1">
    <source>
        <dbReference type="SAM" id="MobiDB-lite"/>
    </source>
</evidence>
<gene>
    <name evidence="2" type="ORF">EJB05_39709</name>
</gene>
<reference evidence="2 3" key="1">
    <citation type="journal article" date="2019" name="Sci. Rep.">
        <title>A high-quality genome of Eragrostis curvula grass provides insights into Poaceae evolution and supports new strategies to enhance forage quality.</title>
        <authorList>
            <person name="Carballo J."/>
            <person name="Santos B.A.C.M."/>
            <person name="Zappacosta D."/>
            <person name="Garbus I."/>
            <person name="Selva J.P."/>
            <person name="Gallo C.A."/>
            <person name="Diaz A."/>
            <person name="Albertini E."/>
            <person name="Caccamo M."/>
            <person name="Echenique V."/>
        </authorList>
    </citation>
    <scope>NUCLEOTIDE SEQUENCE [LARGE SCALE GENOMIC DNA]</scope>
    <source>
        <strain evidence="3">cv. Victoria</strain>
        <tissue evidence="2">Leaf</tissue>
    </source>
</reference>
<name>A0A5J9TZ66_9POAL</name>
<evidence type="ECO:0000313" key="3">
    <source>
        <dbReference type="Proteomes" id="UP000324897"/>
    </source>
</evidence>
<accession>A0A5J9TZ66</accession>
<comment type="caution">
    <text evidence="2">The sequence shown here is derived from an EMBL/GenBank/DDBJ whole genome shotgun (WGS) entry which is preliminary data.</text>
</comment>